<dbReference type="EMBL" id="CM056816">
    <property type="protein sequence ID" value="KAJ8633136.1"/>
    <property type="molecule type" value="Genomic_DNA"/>
</dbReference>
<accession>A0ACC2LI84</accession>
<gene>
    <name evidence="1" type="ORF">MRB53_026472</name>
</gene>
<sequence length="198" mass="20963">MGFDIDKGATVKKSGELIGTSEIGLLATVGVMMVKVYPRPTVVVLSTGDELVEPTTQYVSHGQIRDSNRSMLLAAAIQQQCKTVDLGIAHDNEEDLEGILDYANSGGIGILFTSGGVSMGGRDFVKPLLAKRGTIHFSKLLMKPGKPIMFAEVHFASTRESAGKKILAFGLPGNPVSCNNCLVCFDLFVVPAIGHLAG</sequence>
<dbReference type="Proteomes" id="UP001234297">
    <property type="component" value="Chromosome 8"/>
</dbReference>
<comment type="caution">
    <text evidence="1">The sequence shown here is derived from an EMBL/GenBank/DDBJ whole genome shotgun (WGS) entry which is preliminary data.</text>
</comment>
<evidence type="ECO:0000313" key="2">
    <source>
        <dbReference type="Proteomes" id="UP001234297"/>
    </source>
</evidence>
<evidence type="ECO:0000313" key="1">
    <source>
        <dbReference type="EMBL" id="KAJ8633136.1"/>
    </source>
</evidence>
<reference evidence="1 2" key="1">
    <citation type="journal article" date="2022" name="Hortic Res">
        <title>A haplotype resolved chromosomal level avocado genome allows analysis of novel avocado genes.</title>
        <authorList>
            <person name="Nath O."/>
            <person name="Fletcher S.J."/>
            <person name="Hayward A."/>
            <person name="Shaw L.M."/>
            <person name="Masouleh A.K."/>
            <person name="Furtado A."/>
            <person name="Henry R.J."/>
            <person name="Mitter N."/>
        </authorList>
    </citation>
    <scope>NUCLEOTIDE SEQUENCE [LARGE SCALE GENOMIC DNA]</scope>
    <source>
        <strain evidence="2">cv. Hass</strain>
    </source>
</reference>
<keyword evidence="2" id="KW-1185">Reference proteome</keyword>
<proteinExistence type="predicted"/>
<protein>
    <submittedName>
        <fullName evidence="1">Uncharacterized protein</fullName>
    </submittedName>
</protein>
<name>A0ACC2LI84_PERAE</name>
<organism evidence="1 2">
    <name type="scientific">Persea americana</name>
    <name type="common">Avocado</name>
    <dbReference type="NCBI Taxonomy" id="3435"/>
    <lineage>
        <taxon>Eukaryota</taxon>
        <taxon>Viridiplantae</taxon>
        <taxon>Streptophyta</taxon>
        <taxon>Embryophyta</taxon>
        <taxon>Tracheophyta</taxon>
        <taxon>Spermatophyta</taxon>
        <taxon>Magnoliopsida</taxon>
        <taxon>Magnoliidae</taxon>
        <taxon>Laurales</taxon>
        <taxon>Lauraceae</taxon>
        <taxon>Persea</taxon>
    </lineage>
</organism>